<dbReference type="EMBL" id="JBBKZT010000053">
    <property type="protein sequence ID" value="MEJ8852620.1"/>
    <property type="molecule type" value="Genomic_DNA"/>
</dbReference>
<dbReference type="InterPro" id="IPR004358">
    <property type="entry name" value="Sig_transdc_His_kin-like_C"/>
</dbReference>
<dbReference type="InterPro" id="IPR003661">
    <property type="entry name" value="HisK_dim/P_dom"/>
</dbReference>
<feature type="domain" description="Histidine kinase" evidence="4">
    <location>
        <begin position="157"/>
        <end position="375"/>
    </location>
</feature>
<evidence type="ECO:0000259" key="4">
    <source>
        <dbReference type="PROSITE" id="PS50109"/>
    </source>
</evidence>
<dbReference type="InterPro" id="IPR036890">
    <property type="entry name" value="HATPase_C_sf"/>
</dbReference>
<evidence type="ECO:0000313" key="6">
    <source>
        <dbReference type="Proteomes" id="UP001385892"/>
    </source>
</evidence>
<dbReference type="Pfam" id="PF00512">
    <property type="entry name" value="HisKA"/>
    <property type="match status" value="1"/>
</dbReference>
<evidence type="ECO:0000313" key="5">
    <source>
        <dbReference type="EMBL" id="MEJ8852620.1"/>
    </source>
</evidence>
<dbReference type="Pfam" id="PF02518">
    <property type="entry name" value="HATPase_c"/>
    <property type="match status" value="1"/>
</dbReference>
<dbReference type="Gene3D" id="3.30.565.10">
    <property type="entry name" value="Histidine kinase-like ATPase, C-terminal domain"/>
    <property type="match status" value="1"/>
</dbReference>
<dbReference type="PANTHER" id="PTHR43547">
    <property type="entry name" value="TWO-COMPONENT HISTIDINE KINASE"/>
    <property type="match status" value="1"/>
</dbReference>
<keyword evidence="5" id="KW-0418">Kinase</keyword>
<keyword evidence="5" id="KW-0808">Transferase</keyword>
<dbReference type="CDD" id="cd00082">
    <property type="entry name" value="HisKA"/>
    <property type="match status" value="1"/>
</dbReference>
<sequence>MRLSQFIQANLEKIMEDWEAFARTMIPPAETMSVIELRDHAHDILLDIAIEMESDQSEDQREAKGKGLAAQSTKASFSSVHGKLRHSVGFDVSQVGAEYRALRASVLRLWMRNMGTVDATVLEEIVRFNEGIDQGLAEALFSYSEQMAKSRDTFLAVLGHDLRSPLGALSSCVELLARPANGAPNDRAVRVAKQSIASISEMITDLLDYTRTRLGRGIKVTPRPGDFSALCEQAVEECVPSNPRRKFEAHIAPNLAFGFDAPRMRQVLTNLLVNAVQHGDPEFPVALESRFENGGVVVVVKNRGEPIPEDSMQVIFNPLVQIPFRESEPHERPATSLGLGLFIAREIVQGHDGKISVASSADEGTAFIVRLPCTS</sequence>
<comment type="catalytic activity">
    <reaction evidence="1">
        <text>ATP + protein L-histidine = ADP + protein N-phospho-L-histidine.</text>
        <dbReference type="EC" id="2.7.13.3"/>
    </reaction>
</comment>
<dbReference type="PANTHER" id="PTHR43547:SF2">
    <property type="entry name" value="HYBRID SIGNAL TRANSDUCTION HISTIDINE KINASE C"/>
    <property type="match status" value="1"/>
</dbReference>
<keyword evidence="6" id="KW-1185">Reference proteome</keyword>
<dbReference type="InterPro" id="IPR005467">
    <property type="entry name" value="His_kinase_dom"/>
</dbReference>
<proteinExistence type="predicted"/>
<evidence type="ECO:0000256" key="3">
    <source>
        <dbReference type="ARBA" id="ARBA00022553"/>
    </source>
</evidence>
<reference evidence="5 6" key="1">
    <citation type="submission" date="2024-03" db="EMBL/GenBank/DDBJ databases">
        <title>Novel species of the genus Variovorax.</title>
        <authorList>
            <person name="Liu Q."/>
            <person name="Xin Y.-H."/>
        </authorList>
    </citation>
    <scope>NUCLEOTIDE SEQUENCE [LARGE SCALE GENOMIC DNA]</scope>
    <source>
        <strain evidence="5 6">KACC 18900</strain>
    </source>
</reference>
<dbReference type="PRINTS" id="PR00344">
    <property type="entry name" value="BCTRLSENSOR"/>
</dbReference>
<dbReference type="SMART" id="SM00388">
    <property type="entry name" value="HisKA"/>
    <property type="match status" value="1"/>
</dbReference>
<dbReference type="Gene3D" id="1.10.287.130">
    <property type="match status" value="1"/>
</dbReference>
<dbReference type="EC" id="2.7.13.3" evidence="2"/>
<organism evidence="5 6">
    <name type="scientific">Variovorax rhizosphaerae</name>
    <dbReference type="NCBI Taxonomy" id="1836200"/>
    <lineage>
        <taxon>Bacteria</taxon>
        <taxon>Pseudomonadati</taxon>
        <taxon>Pseudomonadota</taxon>
        <taxon>Betaproteobacteria</taxon>
        <taxon>Burkholderiales</taxon>
        <taxon>Comamonadaceae</taxon>
        <taxon>Variovorax</taxon>
    </lineage>
</organism>
<comment type="caution">
    <text evidence="5">The sequence shown here is derived from an EMBL/GenBank/DDBJ whole genome shotgun (WGS) entry which is preliminary data.</text>
</comment>
<evidence type="ECO:0000256" key="2">
    <source>
        <dbReference type="ARBA" id="ARBA00012438"/>
    </source>
</evidence>
<dbReference type="InterPro" id="IPR003594">
    <property type="entry name" value="HATPase_dom"/>
</dbReference>
<evidence type="ECO:0000256" key="1">
    <source>
        <dbReference type="ARBA" id="ARBA00000085"/>
    </source>
</evidence>
<gene>
    <name evidence="5" type="ORF">WKW82_38845</name>
</gene>
<dbReference type="RefSeq" id="WP_340348564.1">
    <property type="nucleotide sequence ID" value="NZ_JBBKZT010000053.1"/>
</dbReference>
<dbReference type="GO" id="GO:0016301">
    <property type="term" value="F:kinase activity"/>
    <property type="evidence" value="ECO:0007669"/>
    <property type="project" value="UniProtKB-KW"/>
</dbReference>
<dbReference type="SMART" id="SM00387">
    <property type="entry name" value="HATPase_c"/>
    <property type="match status" value="1"/>
</dbReference>
<keyword evidence="3" id="KW-0597">Phosphoprotein</keyword>
<dbReference type="SUPFAM" id="SSF47384">
    <property type="entry name" value="Homodimeric domain of signal transducing histidine kinase"/>
    <property type="match status" value="1"/>
</dbReference>
<accession>A0ABU8X0I0</accession>
<dbReference type="InterPro" id="IPR036097">
    <property type="entry name" value="HisK_dim/P_sf"/>
</dbReference>
<dbReference type="PROSITE" id="PS50109">
    <property type="entry name" value="HIS_KIN"/>
    <property type="match status" value="1"/>
</dbReference>
<name>A0ABU8X0I0_9BURK</name>
<protein>
    <recommendedName>
        <fullName evidence="2">histidine kinase</fullName>
        <ecNumber evidence="2">2.7.13.3</ecNumber>
    </recommendedName>
</protein>
<dbReference type="Proteomes" id="UP001385892">
    <property type="component" value="Unassembled WGS sequence"/>
</dbReference>
<dbReference type="SUPFAM" id="SSF55874">
    <property type="entry name" value="ATPase domain of HSP90 chaperone/DNA topoisomerase II/histidine kinase"/>
    <property type="match status" value="1"/>
</dbReference>